<evidence type="ECO:0000256" key="3">
    <source>
        <dbReference type="ARBA" id="ARBA00022679"/>
    </source>
</evidence>
<dbReference type="Proteomes" id="UP001267426">
    <property type="component" value="Unassembled WGS sequence"/>
</dbReference>
<comment type="similarity">
    <text evidence="1">Belongs to the glycosyltransferase group 1 family. Glycosyltransferase 4 subfamily.</text>
</comment>
<sequence>MTTKHATPPRPAPPDLDGTRVLVTLGGIPLWGQERGNIQVFEALRDVGVDALFATHHSYGHESIQPALDGLGLGWTTAFYPGRWVRGKGAGWLAGRFREALQSNRDLLRAARAYRPTHVHTMNERYAVDFLPAFKLLRVPVVYRAGDAPSQHRRIFRFAWRRLIAPSVSRFVAISGFVRDALVEAGVPPEKITVIYNYPPERPPRPEGSDLPADVTAPYSGRTVAYVGQITADKGVDVLVDAALALCAERDDVRFLLAGNYSWKNPFADALRDRVEAAGLSDRVRFLGSVADVPGLLALADVHTAPSVWEEPLGNVVVEAKRAGVPSVVFPSGGIPELVVEDGRDAVLCRDKTPEALTNGLRHFLDLPADALADAGGAARASLEALGITREAFTRAWAGVFAQT</sequence>
<dbReference type="InterPro" id="IPR028098">
    <property type="entry name" value="Glyco_trans_4-like_N"/>
</dbReference>
<evidence type="ECO:0000313" key="5">
    <source>
        <dbReference type="EMBL" id="MDT0632217.1"/>
    </source>
</evidence>
<dbReference type="EMBL" id="JAVRHT010000023">
    <property type="protein sequence ID" value="MDT0632217.1"/>
    <property type="molecule type" value="Genomic_DNA"/>
</dbReference>
<keyword evidence="6" id="KW-1185">Reference proteome</keyword>
<keyword evidence="3 5" id="KW-0808">Transferase</keyword>
<accession>A0ABU3BSE3</accession>
<evidence type="ECO:0000313" key="6">
    <source>
        <dbReference type="Proteomes" id="UP001267426"/>
    </source>
</evidence>
<dbReference type="PANTHER" id="PTHR12526:SF640">
    <property type="entry name" value="COLANIC ACID BIOSYNTHESIS GLYCOSYLTRANSFERASE WCAL-RELATED"/>
    <property type="match status" value="1"/>
</dbReference>
<organism evidence="5 6">
    <name type="scientific">Rubrivirga litoralis</name>
    <dbReference type="NCBI Taxonomy" id="3075598"/>
    <lineage>
        <taxon>Bacteria</taxon>
        <taxon>Pseudomonadati</taxon>
        <taxon>Rhodothermota</taxon>
        <taxon>Rhodothermia</taxon>
        <taxon>Rhodothermales</taxon>
        <taxon>Rubricoccaceae</taxon>
        <taxon>Rubrivirga</taxon>
    </lineage>
</organism>
<dbReference type="EC" id="2.4.-.-" evidence="5"/>
<reference evidence="5 6" key="1">
    <citation type="submission" date="2023-09" db="EMBL/GenBank/DDBJ databases">
        <authorList>
            <person name="Rey-Velasco X."/>
        </authorList>
    </citation>
    <scope>NUCLEOTIDE SEQUENCE [LARGE SCALE GENOMIC DNA]</scope>
    <source>
        <strain evidence="5 6">F394</strain>
    </source>
</reference>
<dbReference type="Gene3D" id="3.40.50.2000">
    <property type="entry name" value="Glycogen Phosphorylase B"/>
    <property type="match status" value="2"/>
</dbReference>
<dbReference type="PANTHER" id="PTHR12526">
    <property type="entry name" value="GLYCOSYLTRANSFERASE"/>
    <property type="match status" value="1"/>
</dbReference>
<keyword evidence="2 5" id="KW-0328">Glycosyltransferase</keyword>
<proteinExistence type="inferred from homology"/>
<dbReference type="Pfam" id="PF13692">
    <property type="entry name" value="Glyco_trans_1_4"/>
    <property type="match status" value="1"/>
</dbReference>
<dbReference type="GO" id="GO:0016757">
    <property type="term" value="F:glycosyltransferase activity"/>
    <property type="evidence" value="ECO:0007669"/>
    <property type="project" value="UniProtKB-KW"/>
</dbReference>
<feature type="domain" description="Glycosyltransferase subfamily 4-like N-terminal" evidence="4">
    <location>
        <begin position="32"/>
        <end position="197"/>
    </location>
</feature>
<evidence type="ECO:0000256" key="1">
    <source>
        <dbReference type="ARBA" id="ARBA00009481"/>
    </source>
</evidence>
<gene>
    <name evidence="5" type="ORF">RM540_10715</name>
</gene>
<dbReference type="Pfam" id="PF13439">
    <property type="entry name" value="Glyco_transf_4"/>
    <property type="match status" value="1"/>
</dbReference>
<dbReference type="RefSeq" id="WP_311663919.1">
    <property type="nucleotide sequence ID" value="NZ_JAVRHT010000023.1"/>
</dbReference>
<name>A0ABU3BSE3_9BACT</name>
<dbReference type="SUPFAM" id="SSF53756">
    <property type="entry name" value="UDP-Glycosyltransferase/glycogen phosphorylase"/>
    <property type="match status" value="1"/>
</dbReference>
<dbReference type="CDD" id="cd03801">
    <property type="entry name" value="GT4_PimA-like"/>
    <property type="match status" value="1"/>
</dbReference>
<evidence type="ECO:0000259" key="4">
    <source>
        <dbReference type="Pfam" id="PF13439"/>
    </source>
</evidence>
<comment type="caution">
    <text evidence="5">The sequence shown here is derived from an EMBL/GenBank/DDBJ whole genome shotgun (WGS) entry which is preliminary data.</text>
</comment>
<evidence type="ECO:0000256" key="2">
    <source>
        <dbReference type="ARBA" id="ARBA00022676"/>
    </source>
</evidence>
<protein>
    <submittedName>
        <fullName evidence="5">Glycosyltransferase family 4 protein</fullName>
        <ecNumber evidence="5">2.4.-.-</ecNumber>
    </submittedName>
</protein>